<feature type="non-terminal residue" evidence="2">
    <location>
        <position position="91"/>
    </location>
</feature>
<keyword evidence="3" id="KW-1185">Reference proteome</keyword>
<proteinExistence type="predicted"/>
<reference evidence="2 3" key="1">
    <citation type="submission" date="2017-05" db="EMBL/GenBank/DDBJ databases">
        <title>Biotechnological potential of actinobacteria isolated from South African environments.</title>
        <authorList>
            <person name="Le Roes-Hill M."/>
            <person name="Prins A."/>
            <person name="Durrell K.A."/>
        </authorList>
    </citation>
    <scope>NUCLEOTIDE SEQUENCE [LARGE SCALE GENOMIC DNA]</scope>
    <source>
        <strain evidence="2">M26</strain>
    </source>
</reference>
<dbReference type="RefSeq" id="WP_086578096.1">
    <property type="nucleotide sequence ID" value="NZ_NGFP01000271.1"/>
</dbReference>
<feature type="region of interest" description="Disordered" evidence="1">
    <location>
        <begin position="72"/>
        <end position="91"/>
    </location>
</feature>
<evidence type="ECO:0000313" key="2">
    <source>
        <dbReference type="EMBL" id="OUC89003.1"/>
    </source>
</evidence>
<protein>
    <submittedName>
        <fullName evidence="2">Uncharacterized protein</fullName>
    </submittedName>
</protein>
<dbReference type="AlphaFoldDB" id="A0A243R345"/>
<evidence type="ECO:0000256" key="1">
    <source>
        <dbReference type="SAM" id="MobiDB-lite"/>
    </source>
</evidence>
<comment type="caution">
    <text evidence="2">The sequence shown here is derived from an EMBL/GenBank/DDBJ whole genome shotgun (WGS) entry which is preliminary data.</text>
</comment>
<accession>A0A243R345</accession>
<evidence type="ECO:0000313" key="3">
    <source>
        <dbReference type="Proteomes" id="UP000194761"/>
    </source>
</evidence>
<dbReference type="EMBL" id="NGFP01000271">
    <property type="protein sequence ID" value="OUC89003.1"/>
    <property type="molecule type" value="Genomic_DNA"/>
</dbReference>
<name>A0A243R345_9ACTN</name>
<dbReference type="Proteomes" id="UP000194761">
    <property type="component" value="Unassembled WGS sequence"/>
</dbReference>
<sequence>MKNSTASLANFNVAAKISAAIVSGVIGFTALIGGQAVSTAEGTTWDSASSVMAGTTWDSTDGTTWDSASLLAEGTTWDSAGADGTTWDSTD</sequence>
<organism evidence="2 3">
    <name type="scientific">Streptosporangium minutum</name>
    <dbReference type="NCBI Taxonomy" id="569862"/>
    <lineage>
        <taxon>Bacteria</taxon>
        <taxon>Bacillati</taxon>
        <taxon>Actinomycetota</taxon>
        <taxon>Actinomycetes</taxon>
        <taxon>Streptosporangiales</taxon>
        <taxon>Streptosporangiaceae</taxon>
        <taxon>Streptosporangium</taxon>
    </lineage>
</organism>
<gene>
    <name evidence="2" type="ORF">CA984_37140</name>
</gene>